<dbReference type="PANTHER" id="PTHR32305">
    <property type="match status" value="1"/>
</dbReference>
<evidence type="ECO:0000313" key="4">
    <source>
        <dbReference type="EMBL" id="RBP35123.1"/>
    </source>
</evidence>
<reference evidence="4 5" key="1">
    <citation type="submission" date="2018-06" db="EMBL/GenBank/DDBJ databases">
        <title>Genomic Encyclopedia of Type Strains, Phase IV (KMG-IV): sequencing the most valuable type-strain genomes for metagenomic binning, comparative biology and taxonomic classification.</title>
        <authorList>
            <person name="Goeker M."/>
        </authorList>
    </citation>
    <scope>NUCLEOTIDE SEQUENCE [LARGE SCALE GENOMIC DNA]</scope>
    <source>
        <strain evidence="4 5">DSM 25532</strain>
    </source>
</reference>
<dbReference type="InterPro" id="IPR050708">
    <property type="entry name" value="T6SS_VgrG/RHS"/>
</dbReference>
<dbReference type="OrthoDB" id="173920at2"/>
<feature type="compositionally biased region" description="Basic and acidic residues" evidence="2">
    <location>
        <begin position="805"/>
        <end position="815"/>
    </location>
</feature>
<dbReference type="NCBIfam" id="TIGR01643">
    <property type="entry name" value="YD_repeat_2x"/>
    <property type="match status" value="9"/>
</dbReference>
<proteinExistence type="predicted"/>
<dbReference type="Pfam" id="PF05593">
    <property type="entry name" value="RHS_repeat"/>
    <property type="match status" value="5"/>
</dbReference>
<dbReference type="InterPro" id="IPR056823">
    <property type="entry name" value="TEN-like_YD-shell"/>
</dbReference>
<gene>
    <name evidence="4" type="ORF">DES53_1273</name>
</gene>
<accession>A0A366H0A9</accession>
<sequence>MQGKLLLLCVSVLLIWVLLLVPWVNDRPNTTHGYDSLGRRTSTQTGPLHTTFEYASNSGSSVFDVSGFKPTKSTGPRGVVTTVQYDDLYRAVSTTVSDGGTTTTEYDAVGRPVEVTDALGRSTMTTYDALGQAIRVDLPDGTEVETKYTQLGKPWWVKDGLGRITETEYDSAGRAISVTNPLGQTVHSEYDAAGNAIKVTDARGHITESSYDSRNRPIEVKAPLVVNGETGQSERPITSTTYDAAGKPLSVTDPLGHVTINTYDQASRVVKVKNALNQETLTTYDASGNVLTVTDANGKVTTNEYDSLGRLSLTTDAEGVLTEFDYDLSGNRTMVKDGKGNVTTFDYDLQNRVTEEHYANGDETTYTYNALQKLTRTDAAGTTSYTYDERDRLLTVDFVTGPDRTYAYDDAGQLLSVTESGHAAANVSYTYDLAGKVLSETSRGKTHTYTYDAAGNRTGTTYSTGRSETRTYDALNRIATLVEGGRTTTWHYDLAGRAIALTLGNGQQQDNHYDAVGKLTARHLFNPNQTLIATFQWQHDAVGNVTQQTERWLGDATRNNALRTTTMAYDDVYRLTGETVTQSGEITRETLYTYDDASNRASKVEKENTVVVKDTSYTYNTANQLIAWSEENGTEVVQRSAAMTYDTRGNRASTVITTHGEVPGTETTTYTWTPQNMLASVTLPDSSVHSYAYDYRVRRITRTEGNANPVAMTFSGGLSVAEFEVLDSQLNTLDSQPSVEYQRGPDMGGGVGGLLYSLRSGTAKFNLSNGRGDVVAQSDATGDLTWTASYEAYGKRPVETGSNADRQRANTKEEDPTGLLNEGFRYRDLETDVWLSKDPAGFVDGPNLYAYVKQNPWSKFDPLGLYEEGEDGTRIHVQKDGYIKITGAPGGRLDSKSRELIFNQFVNHDVPEHIAKAEDAYVREWNPVQGNHYIRMQTEPKYRMMIEAWAASAPGALSQDRGFLTSRLPGRTATPQSLPIKQLGWRTSPKLFKNLGQQQDPAQSAKLTFADGKYKLQMANGQTRTATGQMNFVTMPDGRILVSSTAGHTGISQGRDVAYAGQVTFTKKGALKEWDNGSGHYMPSADYAKQAGLPMDKFTPHKDVLNAQD</sequence>
<feature type="region of interest" description="Disordered" evidence="2">
    <location>
        <begin position="797"/>
        <end position="819"/>
    </location>
</feature>
<evidence type="ECO:0000259" key="3">
    <source>
        <dbReference type="Pfam" id="PF25023"/>
    </source>
</evidence>
<evidence type="ECO:0000313" key="5">
    <source>
        <dbReference type="Proteomes" id="UP000253426"/>
    </source>
</evidence>
<organism evidence="4 5">
    <name type="scientific">Roseimicrobium gellanilyticum</name>
    <dbReference type="NCBI Taxonomy" id="748857"/>
    <lineage>
        <taxon>Bacteria</taxon>
        <taxon>Pseudomonadati</taxon>
        <taxon>Verrucomicrobiota</taxon>
        <taxon>Verrucomicrobiia</taxon>
        <taxon>Verrucomicrobiales</taxon>
        <taxon>Verrucomicrobiaceae</taxon>
        <taxon>Roseimicrobium</taxon>
    </lineage>
</organism>
<dbReference type="InterPro" id="IPR022385">
    <property type="entry name" value="Rhs_assc_core"/>
</dbReference>
<name>A0A366H0A9_9BACT</name>
<feature type="domain" description="Teneurin-like YD-shell" evidence="3">
    <location>
        <begin position="421"/>
        <end position="546"/>
    </location>
</feature>
<protein>
    <submittedName>
        <fullName evidence="4">RHS repeat-associated protein</fullName>
    </submittedName>
</protein>
<dbReference type="NCBIfam" id="TIGR03696">
    <property type="entry name" value="Rhs_assc_core"/>
    <property type="match status" value="1"/>
</dbReference>
<evidence type="ECO:0000256" key="2">
    <source>
        <dbReference type="SAM" id="MobiDB-lite"/>
    </source>
</evidence>
<dbReference type="RefSeq" id="WP_113962471.1">
    <property type="nucleotide sequence ID" value="NZ_QNRR01000027.1"/>
</dbReference>
<dbReference type="Gene3D" id="2.180.10.10">
    <property type="entry name" value="RHS repeat-associated core"/>
    <property type="match status" value="3"/>
</dbReference>
<dbReference type="Pfam" id="PF25023">
    <property type="entry name" value="TEN_YD-shell"/>
    <property type="match status" value="1"/>
</dbReference>
<dbReference type="Proteomes" id="UP000253426">
    <property type="component" value="Unassembled WGS sequence"/>
</dbReference>
<comment type="caution">
    <text evidence="4">The sequence shown here is derived from an EMBL/GenBank/DDBJ whole genome shotgun (WGS) entry which is preliminary data.</text>
</comment>
<keyword evidence="1" id="KW-0677">Repeat</keyword>
<evidence type="ECO:0000256" key="1">
    <source>
        <dbReference type="ARBA" id="ARBA00022737"/>
    </source>
</evidence>
<dbReference type="InterPro" id="IPR006530">
    <property type="entry name" value="YD"/>
</dbReference>
<dbReference type="EMBL" id="QNRR01000027">
    <property type="protein sequence ID" value="RBP35123.1"/>
    <property type="molecule type" value="Genomic_DNA"/>
</dbReference>
<dbReference type="InterPro" id="IPR031325">
    <property type="entry name" value="RHS_repeat"/>
</dbReference>
<dbReference type="PANTHER" id="PTHR32305:SF15">
    <property type="entry name" value="PROTEIN RHSA-RELATED"/>
    <property type="match status" value="1"/>
</dbReference>
<keyword evidence="5" id="KW-1185">Reference proteome</keyword>
<dbReference type="AlphaFoldDB" id="A0A366H0A9"/>